<dbReference type="Proteomes" id="UP000316096">
    <property type="component" value="Unassembled WGS sequence"/>
</dbReference>
<dbReference type="AlphaFoldDB" id="A0A543CNY3"/>
<reference evidence="5 6" key="1">
    <citation type="submission" date="2019-06" db="EMBL/GenBank/DDBJ databases">
        <title>Sequencing the genomes of 1000 actinobacteria strains.</title>
        <authorList>
            <person name="Klenk H.-P."/>
        </authorList>
    </citation>
    <scope>NUCLEOTIDE SEQUENCE [LARGE SCALE GENOMIC DNA]</scope>
    <source>
        <strain evidence="5 6">DSM 102200</strain>
    </source>
</reference>
<dbReference type="SUPFAM" id="SSF46689">
    <property type="entry name" value="Homeodomain-like"/>
    <property type="match status" value="1"/>
</dbReference>
<dbReference type="Pfam" id="PF20240">
    <property type="entry name" value="DUF6597"/>
    <property type="match status" value="1"/>
</dbReference>
<evidence type="ECO:0000256" key="1">
    <source>
        <dbReference type="ARBA" id="ARBA00023015"/>
    </source>
</evidence>
<dbReference type="InterPro" id="IPR050204">
    <property type="entry name" value="AraC_XylS_family_regulators"/>
</dbReference>
<comment type="caution">
    <text evidence="5">The sequence shown here is derived from an EMBL/GenBank/DDBJ whole genome shotgun (WGS) entry which is preliminary data.</text>
</comment>
<dbReference type="EMBL" id="VFOZ01000001">
    <property type="protein sequence ID" value="TQL98814.1"/>
    <property type="molecule type" value="Genomic_DNA"/>
</dbReference>
<dbReference type="Gene3D" id="1.10.10.60">
    <property type="entry name" value="Homeodomain-like"/>
    <property type="match status" value="1"/>
</dbReference>
<proteinExistence type="predicted"/>
<keyword evidence="2" id="KW-0238">DNA-binding</keyword>
<keyword evidence="1" id="KW-0805">Transcription regulation</keyword>
<protein>
    <submittedName>
        <fullName evidence="5">AraC family transcriptional regulator</fullName>
    </submittedName>
</protein>
<evidence type="ECO:0000256" key="3">
    <source>
        <dbReference type="ARBA" id="ARBA00023163"/>
    </source>
</evidence>
<dbReference type="PANTHER" id="PTHR46796">
    <property type="entry name" value="HTH-TYPE TRANSCRIPTIONAL ACTIVATOR RHAS-RELATED"/>
    <property type="match status" value="1"/>
</dbReference>
<evidence type="ECO:0000259" key="4">
    <source>
        <dbReference type="PROSITE" id="PS01124"/>
    </source>
</evidence>
<dbReference type="PROSITE" id="PS01124">
    <property type="entry name" value="HTH_ARAC_FAMILY_2"/>
    <property type="match status" value="1"/>
</dbReference>
<feature type="domain" description="HTH araC/xylS-type" evidence="4">
    <location>
        <begin position="176"/>
        <end position="277"/>
    </location>
</feature>
<evidence type="ECO:0000313" key="6">
    <source>
        <dbReference type="Proteomes" id="UP000316096"/>
    </source>
</evidence>
<dbReference type="SMART" id="SM00342">
    <property type="entry name" value="HTH_ARAC"/>
    <property type="match status" value="1"/>
</dbReference>
<evidence type="ECO:0000256" key="2">
    <source>
        <dbReference type="ARBA" id="ARBA00023125"/>
    </source>
</evidence>
<dbReference type="InterPro" id="IPR009057">
    <property type="entry name" value="Homeodomain-like_sf"/>
</dbReference>
<dbReference type="Pfam" id="PF12833">
    <property type="entry name" value="HTH_18"/>
    <property type="match status" value="1"/>
</dbReference>
<sequence>MNKCDTDGMTAGGQAHRGGRGILNRRTAWERFQVDRRTPADDLVGVADYLWILTWDLRGREPHRQRVLTHPVVNMTFTTGGRARVVGVVRDVFTETIEGQGRVVGVCFRPGGFRPFLDGPVSAITDRFTPVERIFGPEARTVADAIIAEPVTDRAVALLEDFLRSRLPETPDPMAAEVIAIVERIAAEPALLRVDELAGGLGIGTRRLQRIFAEYVGVGPKWVIRRYRMQEAAERAGKGAGVDWAALSIELGYADQAHFTRDFSRAIGTSPAQYARDC</sequence>
<dbReference type="GO" id="GO:0003700">
    <property type="term" value="F:DNA-binding transcription factor activity"/>
    <property type="evidence" value="ECO:0007669"/>
    <property type="project" value="InterPro"/>
</dbReference>
<dbReference type="PANTHER" id="PTHR46796:SF15">
    <property type="entry name" value="BLL1074 PROTEIN"/>
    <property type="match status" value="1"/>
</dbReference>
<evidence type="ECO:0000313" key="5">
    <source>
        <dbReference type="EMBL" id="TQL98814.1"/>
    </source>
</evidence>
<keyword evidence="6" id="KW-1185">Reference proteome</keyword>
<dbReference type="InterPro" id="IPR018060">
    <property type="entry name" value="HTH_AraC"/>
</dbReference>
<keyword evidence="3" id="KW-0804">Transcription</keyword>
<dbReference type="InterPro" id="IPR046532">
    <property type="entry name" value="DUF6597"/>
</dbReference>
<name>A0A543CNY3_9ACTN</name>
<gene>
    <name evidence="5" type="ORF">FB559_4448</name>
</gene>
<dbReference type="GO" id="GO:0043565">
    <property type="term" value="F:sequence-specific DNA binding"/>
    <property type="evidence" value="ECO:0007669"/>
    <property type="project" value="InterPro"/>
</dbReference>
<organism evidence="5 6">
    <name type="scientific">Actinoallomurus bryophytorum</name>
    <dbReference type="NCBI Taxonomy" id="1490222"/>
    <lineage>
        <taxon>Bacteria</taxon>
        <taxon>Bacillati</taxon>
        <taxon>Actinomycetota</taxon>
        <taxon>Actinomycetes</taxon>
        <taxon>Streptosporangiales</taxon>
        <taxon>Thermomonosporaceae</taxon>
        <taxon>Actinoallomurus</taxon>
    </lineage>
</organism>
<accession>A0A543CNY3</accession>